<sequence>MHAVLIGALVLGTAIWVGGFVMIIVLSRASRAVLQTADRVALFRGFGRGYLPVAGVAMVLIVLPGGVLLGQRPWDGLATTLVILVACTAAATAVGVVQARAMTRLRKAALKAPDDLDRRVRRGAQRALVLRATIGVLTVAMYVVAIACAVT</sequence>
<dbReference type="RefSeq" id="WP_202862535.1">
    <property type="nucleotide sequence ID" value="NZ_PVUE01000009.1"/>
</dbReference>
<keyword evidence="1" id="KW-1133">Transmembrane helix</keyword>
<dbReference type="EMBL" id="PVUE01000009">
    <property type="protein sequence ID" value="PRZ41515.1"/>
    <property type="molecule type" value="Genomic_DNA"/>
</dbReference>
<reference evidence="2 3" key="1">
    <citation type="submission" date="2018-03" db="EMBL/GenBank/DDBJ databases">
        <title>Genomic Encyclopedia of Archaeal and Bacterial Type Strains, Phase II (KMG-II): from individual species to whole genera.</title>
        <authorList>
            <person name="Goeker M."/>
        </authorList>
    </citation>
    <scope>NUCLEOTIDE SEQUENCE [LARGE SCALE GENOMIC DNA]</scope>
    <source>
        <strain evidence="2 3">DSM 100065</strain>
    </source>
</reference>
<keyword evidence="3" id="KW-1185">Reference proteome</keyword>
<feature type="transmembrane region" description="Helical" evidence="1">
    <location>
        <begin position="76"/>
        <end position="97"/>
    </location>
</feature>
<feature type="transmembrane region" description="Helical" evidence="1">
    <location>
        <begin position="128"/>
        <end position="150"/>
    </location>
</feature>
<accession>A0A2T0ZYT0</accession>
<keyword evidence="1" id="KW-0812">Transmembrane</keyword>
<proteinExistence type="predicted"/>
<organism evidence="2 3">
    <name type="scientific">Antricoccus suffuscus</name>
    <dbReference type="NCBI Taxonomy" id="1629062"/>
    <lineage>
        <taxon>Bacteria</taxon>
        <taxon>Bacillati</taxon>
        <taxon>Actinomycetota</taxon>
        <taxon>Actinomycetes</taxon>
        <taxon>Geodermatophilales</taxon>
        <taxon>Antricoccaceae</taxon>
        <taxon>Antricoccus</taxon>
    </lineage>
</organism>
<feature type="transmembrane region" description="Helical" evidence="1">
    <location>
        <begin position="50"/>
        <end position="70"/>
    </location>
</feature>
<dbReference type="AlphaFoldDB" id="A0A2T0ZYT0"/>
<protein>
    <submittedName>
        <fullName evidence="2">Uncharacterized protein</fullName>
    </submittedName>
</protein>
<evidence type="ECO:0000256" key="1">
    <source>
        <dbReference type="SAM" id="Phobius"/>
    </source>
</evidence>
<evidence type="ECO:0000313" key="2">
    <source>
        <dbReference type="EMBL" id="PRZ41515.1"/>
    </source>
</evidence>
<comment type="caution">
    <text evidence="2">The sequence shown here is derived from an EMBL/GenBank/DDBJ whole genome shotgun (WGS) entry which is preliminary data.</text>
</comment>
<keyword evidence="1" id="KW-0472">Membrane</keyword>
<feature type="transmembrane region" description="Helical" evidence="1">
    <location>
        <begin position="6"/>
        <end position="29"/>
    </location>
</feature>
<name>A0A2T0ZYT0_9ACTN</name>
<gene>
    <name evidence="2" type="ORF">CLV47_10962</name>
</gene>
<evidence type="ECO:0000313" key="3">
    <source>
        <dbReference type="Proteomes" id="UP000237752"/>
    </source>
</evidence>
<dbReference type="Proteomes" id="UP000237752">
    <property type="component" value="Unassembled WGS sequence"/>
</dbReference>